<organism evidence="1 2">
    <name type="scientific">Rotaria sordida</name>
    <dbReference type="NCBI Taxonomy" id="392033"/>
    <lineage>
        <taxon>Eukaryota</taxon>
        <taxon>Metazoa</taxon>
        <taxon>Spiralia</taxon>
        <taxon>Gnathifera</taxon>
        <taxon>Rotifera</taxon>
        <taxon>Eurotatoria</taxon>
        <taxon>Bdelloidea</taxon>
        <taxon>Philodinida</taxon>
        <taxon>Philodinidae</taxon>
        <taxon>Rotaria</taxon>
    </lineage>
</organism>
<proteinExistence type="predicted"/>
<feature type="non-terminal residue" evidence="1">
    <location>
        <position position="1"/>
    </location>
</feature>
<evidence type="ECO:0000313" key="1">
    <source>
        <dbReference type="EMBL" id="CAF4233703.1"/>
    </source>
</evidence>
<reference evidence="1" key="1">
    <citation type="submission" date="2021-02" db="EMBL/GenBank/DDBJ databases">
        <authorList>
            <person name="Nowell W R."/>
        </authorList>
    </citation>
    <scope>NUCLEOTIDE SEQUENCE</scope>
</reference>
<comment type="caution">
    <text evidence="1">The sequence shown here is derived from an EMBL/GenBank/DDBJ whole genome shotgun (WGS) entry which is preliminary data.</text>
</comment>
<protein>
    <submittedName>
        <fullName evidence="1">Uncharacterized protein</fullName>
    </submittedName>
</protein>
<dbReference type="AlphaFoldDB" id="A0A820DKM1"/>
<feature type="non-terminal residue" evidence="1">
    <location>
        <position position="45"/>
    </location>
</feature>
<sequence length="45" mass="4827">MPTALSTDAALTNPSTICLINDISGTFASVSMCEYFQTSINHVFN</sequence>
<dbReference type="EMBL" id="CAJOAX010028091">
    <property type="protein sequence ID" value="CAF4233703.1"/>
    <property type="molecule type" value="Genomic_DNA"/>
</dbReference>
<evidence type="ECO:0000313" key="2">
    <source>
        <dbReference type="Proteomes" id="UP000663823"/>
    </source>
</evidence>
<dbReference type="Proteomes" id="UP000663823">
    <property type="component" value="Unassembled WGS sequence"/>
</dbReference>
<name>A0A820DKM1_9BILA</name>
<gene>
    <name evidence="1" type="ORF">OTI717_LOCUS39833</name>
</gene>
<accession>A0A820DKM1</accession>